<organism evidence="1 2">
    <name type="scientific">Planktomarina temperata RCA23</name>
    <dbReference type="NCBI Taxonomy" id="666509"/>
    <lineage>
        <taxon>Bacteria</taxon>
        <taxon>Pseudomonadati</taxon>
        <taxon>Pseudomonadota</taxon>
        <taxon>Alphaproteobacteria</taxon>
        <taxon>Rhodobacterales</taxon>
        <taxon>Paracoccaceae</taxon>
        <taxon>Planktomarina</taxon>
    </lineage>
</organism>
<sequence length="248" mass="28134">MCQHILTHLPGAQGMTQIVTISFFRFGSVRSRLWAFAMMGLARGQMSRVPGIGFWKLFGSGSNEGFTPKPNVSVYAVLATWPDRQTAERSLQQSAIFARYRQQAIENWTVFMKAETARGQWSGQTPFSATTQNQNGPLAVITRATLRPRNLARFWRRVPNISQVIGQDPNVVFKIGIGEVPWFQQVTFSIWPSLEHMNNFARKGHHARAIQAVRMEGWFKEELYARFTLIADTGTWEGDSPLKKLDIS</sequence>
<gene>
    <name evidence="1" type="primary">crtA</name>
    <name evidence="1" type="ORF">RCA23_c29540</name>
</gene>
<dbReference type="Proteomes" id="UP000028680">
    <property type="component" value="Chromosome"/>
</dbReference>
<dbReference type="GO" id="GO:0004497">
    <property type="term" value="F:monooxygenase activity"/>
    <property type="evidence" value="ECO:0007669"/>
    <property type="project" value="UniProtKB-KW"/>
</dbReference>
<evidence type="ECO:0000313" key="1">
    <source>
        <dbReference type="EMBL" id="AII88454.1"/>
    </source>
</evidence>
<keyword evidence="1" id="KW-0560">Oxidoreductase</keyword>
<dbReference type="EC" id="1.-.-.-" evidence="1"/>
<keyword evidence="2" id="KW-1185">Reference proteome</keyword>
<proteinExistence type="predicted"/>
<dbReference type="NCBIfam" id="NF045923">
    <property type="entry name" value="SpheroidMoxCrtARhod"/>
    <property type="match status" value="1"/>
</dbReference>
<reference evidence="1 2" key="1">
    <citation type="journal article" date="2014" name="ISME J.">
        <title>Adaptation of an abundant Roseobacter RCA organism to pelagic systems revealed by genomic and transcriptomic analyses.</title>
        <authorList>
            <person name="Voget S."/>
            <person name="Wemheuer B."/>
            <person name="Brinkhoff T."/>
            <person name="Vollmers J."/>
            <person name="Dietrich S."/>
            <person name="Giebel H.A."/>
            <person name="Beardsley C."/>
            <person name="Sardemann C."/>
            <person name="Bakenhus I."/>
            <person name="Billerbeck S."/>
            <person name="Daniel R."/>
            <person name="Simon M."/>
        </authorList>
    </citation>
    <scope>NUCLEOTIDE SEQUENCE [LARGE SCALE GENOMIC DNA]</scope>
    <source>
        <strain evidence="1 2">RCA23</strain>
    </source>
</reference>
<protein>
    <submittedName>
        <fullName evidence="1">Spheroidene monooxygenase CrtA</fullName>
        <ecNumber evidence="1">1.-.-.-</ecNumber>
    </submittedName>
</protein>
<dbReference type="KEGG" id="ptp:RCA23_c29540"/>
<keyword evidence="1" id="KW-0503">Monooxygenase</keyword>
<dbReference type="AlphaFoldDB" id="A0AAN0RLK6"/>
<dbReference type="CDD" id="cd21650">
    <property type="entry name" value="CrtA-like"/>
    <property type="match status" value="1"/>
</dbReference>
<accession>A0AAN0RLK6</accession>
<evidence type="ECO:0000313" key="2">
    <source>
        <dbReference type="Proteomes" id="UP000028680"/>
    </source>
</evidence>
<dbReference type="EMBL" id="CP003984">
    <property type="protein sequence ID" value="AII88454.1"/>
    <property type="molecule type" value="Genomic_DNA"/>
</dbReference>
<dbReference type="InterPro" id="IPR049574">
    <property type="entry name" value="CrtA-like"/>
</dbReference>
<name>A0AAN0RLK6_9RHOB</name>